<dbReference type="PROSITE" id="PS51842">
    <property type="entry name" value="IF_ROD_2"/>
    <property type="match status" value="1"/>
</dbReference>
<reference evidence="8" key="4">
    <citation type="submission" date="2025-08" db="UniProtKB">
        <authorList>
            <consortium name="Ensembl"/>
        </authorList>
    </citation>
    <scope>IDENTIFICATION</scope>
</reference>
<accession>A0A4W4FF27</accession>
<reference evidence="9" key="1">
    <citation type="journal article" date="2014" name="Science">
        <title>Nonhuman genetics. Genomic basis for the convergent evolution of electric organs.</title>
        <authorList>
            <person name="Gallant J.R."/>
            <person name="Traeger L.L."/>
            <person name="Volkening J.D."/>
            <person name="Moffett H."/>
            <person name="Chen P.H."/>
            <person name="Novina C.D."/>
            <person name="Phillips G.N.Jr."/>
            <person name="Anand R."/>
            <person name="Wells G.B."/>
            <person name="Pinch M."/>
            <person name="Guth R."/>
            <person name="Unguez G.A."/>
            <person name="Albert J.S."/>
            <person name="Zakon H.H."/>
            <person name="Samanta M.P."/>
            <person name="Sussman M.R."/>
        </authorList>
    </citation>
    <scope>NUCLEOTIDE SEQUENCE [LARGE SCALE GENOMIC DNA]</scope>
</reference>
<name>A0A4W4FF27_ELEEL</name>
<dbReference type="InterPro" id="IPR039008">
    <property type="entry name" value="IF_rod_dom"/>
</dbReference>
<feature type="domain" description="IF rod" evidence="7">
    <location>
        <begin position="1"/>
        <end position="401"/>
    </location>
</feature>
<dbReference type="PANTHER" id="PTHR45616:SF21">
    <property type="entry name" value="KERATIN, TYPE II CYTOSKELETAL 7"/>
    <property type="match status" value="1"/>
</dbReference>
<dbReference type="SUPFAM" id="SSF64593">
    <property type="entry name" value="Intermediate filament protein, coiled coil region"/>
    <property type="match status" value="1"/>
</dbReference>
<evidence type="ECO:0000256" key="1">
    <source>
        <dbReference type="ARBA" id="ARBA00022744"/>
    </source>
</evidence>
<evidence type="ECO:0000256" key="5">
    <source>
        <dbReference type="SAM" id="Coils"/>
    </source>
</evidence>
<comment type="similarity">
    <text evidence="4">Belongs to the intermediate filament family.</text>
</comment>
<dbReference type="GO" id="GO:0031424">
    <property type="term" value="P:keratinization"/>
    <property type="evidence" value="ECO:0007669"/>
    <property type="project" value="TreeGrafter"/>
</dbReference>
<dbReference type="Proteomes" id="UP000314983">
    <property type="component" value="Chromosome 3"/>
</dbReference>
<reference evidence="9" key="2">
    <citation type="journal article" date="2017" name="Sci. Adv.">
        <title>A tail of two voltages: Proteomic comparison of the three electric organs of the electric eel.</title>
        <authorList>
            <person name="Traeger L.L."/>
            <person name="Sabat G."/>
            <person name="Barrett-Wilt G.A."/>
            <person name="Wells G.B."/>
            <person name="Sussman M.R."/>
        </authorList>
    </citation>
    <scope>NUCLEOTIDE SEQUENCE [LARGE SCALE GENOMIC DNA]</scope>
</reference>
<evidence type="ECO:0000256" key="3">
    <source>
        <dbReference type="ARBA" id="ARBA00023054"/>
    </source>
</evidence>
<evidence type="ECO:0000259" key="7">
    <source>
        <dbReference type="PROSITE" id="PS51842"/>
    </source>
</evidence>
<dbReference type="GO" id="GO:0045095">
    <property type="term" value="C:keratin filament"/>
    <property type="evidence" value="ECO:0007669"/>
    <property type="project" value="TreeGrafter"/>
</dbReference>
<proteinExistence type="inferred from homology"/>
<dbReference type="Pfam" id="PF16208">
    <property type="entry name" value="Keratin_2_head"/>
    <property type="match status" value="1"/>
</dbReference>
<dbReference type="PANTHER" id="PTHR45616">
    <property type="entry name" value="GATA-TYPE DOMAIN-CONTAINING PROTEIN"/>
    <property type="match status" value="1"/>
</dbReference>
<feature type="region of interest" description="Disordered" evidence="6">
    <location>
        <begin position="1"/>
        <end position="24"/>
    </location>
</feature>
<dbReference type="Pfam" id="PF00038">
    <property type="entry name" value="Filament"/>
    <property type="match status" value="2"/>
</dbReference>
<dbReference type="InterPro" id="IPR032444">
    <property type="entry name" value="Keratin_2_head"/>
</dbReference>
<dbReference type="GeneTree" id="ENSGT00940000161090"/>
<evidence type="ECO:0000256" key="6">
    <source>
        <dbReference type="SAM" id="MobiDB-lite"/>
    </source>
</evidence>
<dbReference type="Ensembl" id="ENSEEET00000022659.2">
    <property type="protein sequence ID" value="ENSEEEP00000022409.2"/>
    <property type="gene ID" value="ENSEEEG00000010883.2"/>
</dbReference>
<evidence type="ECO:0000256" key="4">
    <source>
        <dbReference type="RuleBase" id="RU000685"/>
    </source>
</evidence>
<dbReference type="Gene3D" id="1.20.5.170">
    <property type="match status" value="1"/>
</dbReference>
<evidence type="ECO:0000313" key="9">
    <source>
        <dbReference type="Proteomes" id="UP000314983"/>
    </source>
</evidence>
<dbReference type="GO" id="GO:0005615">
    <property type="term" value="C:extracellular space"/>
    <property type="evidence" value="ECO:0007669"/>
    <property type="project" value="TreeGrafter"/>
</dbReference>
<keyword evidence="3 5" id="KW-0175">Coiled coil</keyword>
<keyword evidence="2 4" id="KW-0403">Intermediate filament</keyword>
<feature type="coiled-coil region" evidence="5">
    <location>
        <begin position="299"/>
        <end position="365"/>
    </location>
</feature>
<reference evidence="8" key="5">
    <citation type="submission" date="2025-09" db="UniProtKB">
        <authorList>
            <consortium name="Ensembl"/>
        </authorList>
    </citation>
    <scope>IDENTIFICATION</scope>
</reference>
<sequence length="479" mass="53547">MSGENIKSSSRASFSSRSFTCPSSSTVRKSFSVRSFYGESSNRAGGALGGFRVAGGPLLRCGVYGSSPELASGLGMGIGAAWHAGPTVWPPMTEVTVTKSLLAPLTLEMDPNIQAIKRQEKEQLKILNSVTKVRHFEQTKGWKTKWSLLQEQTTSHSNIKAIFEAYIARLHRHLDSLGNEKLCLQSDLHNMQGLVEDLKTSMTAFNIQHTYSSTSEEYKTCTASMEATLESMIDEIDFLKQIYNEELQELQGQIKDTSVIVEMDNRRHLDMDTIVAEVCAQYEDIANRSRAEAEIADVLRSTKAEIAEYKRKIHCMHSEINAIKGLVRTLFDQIKEAEEKGELAMKQAKDSSQEVESALQRTKKDMALQVRKYQSLMNIKLALDIEIATYKKLLEGEENRSFAVSSMQAMHSAETEDLEAGGRGVMGVSSPGGLNKYGKGQMNFYLCLSGTTIKTYNLSYFKIHFPPQRNSFSLIFFRI</sequence>
<dbReference type="SMART" id="SM01391">
    <property type="entry name" value="Filament"/>
    <property type="match status" value="1"/>
</dbReference>
<evidence type="ECO:0000313" key="8">
    <source>
        <dbReference type="Ensembl" id="ENSEEEP00000022409.2"/>
    </source>
</evidence>
<dbReference type="GO" id="GO:0045109">
    <property type="term" value="P:intermediate filament organization"/>
    <property type="evidence" value="ECO:0007669"/>
    <property type="project" value="TreeGrafter"/>
</dbReference>
<dbReference type="InterPro" id="IPR018039">
    <property type="entry name" value="IF_conserved"/>
</dbReference>
<organism evidence="8 9">
    <name type="scientific">Electrophorus electricus</name>
    <name type="common">Electric eel</name>
    <name type="synonym">Gymnotus electricus</name>
    <dbReference type="NCBI Taxonomy" id="8005"/>
    <lineage>
        <taxon>Eukaryota</taxon>
        <taxon>Metazoa</taxon>
        <taxon>Chordata</taxon>
        <taxon>Craniata</taxon>
        <taxon>Vertebrata</taxon>
        <taxon>Euteleostomi</taxon>
        <taxon>Actinopterygii</taxon>
        <taxon>Neopterygii</taxon>
        <taxon>Teleostei</taxon>
        <taxon>Ostariophysi</taxon>
        <taxon>Gymnotiformes</taxon>
        <taxon>Gymnotoidei</taxon>
        <taxon>Gymnotidae</taxon>
        <taxon>Electrophorus</taxon>
    </lineage>
</organism>
<dbReference type="Gene3D" id="1.20.5.1160">
    <property type="entry name" value="Vasodilator-stimulated phosphoprotein"/>
    <property type="match status" value="1"/>
</dbReference>
<evidence type="ECO:0000256" key="2">
    <source>
        <dbReference type="ARBA" id="ARBA00022754"/>
    </source>
</evidence>
<reference evidence="8" key="3">
    <citation type="submission" date="2020-05" db="EMBL/GenBank/DDBJ databases">
        <title>Electrophorus electricus (electric eel) genome, fEleEle1, primary haplotype.</title>
        <authorList>
            <person name="Myers G."/>
            <person name="Meyer A."/>
            <person name="Fedrigo O."/>
            <person name="Formenti G."/>
            <person name="Rhie A."/>
            <person name="Tracey A."/>
            <person name="Sims Y."/>
            <person name="Jarvis E.D."/>
        </authorList>
    </citation>
    <scope>NUCLEOTIDE SEQUENCE [LARGE SCALE GENOMIC DNA]</scope>
</reference>
<keyword evidence="9" id="KW-1185">Reference proteome</keyword>
<dbReference type="STRING" id="8005.ENSEEEP00000022409"/>
<protein>
    <recommendedName>
        <fullName evidence="7">IF rod domain-containing protein</fullName>
    </recommendedName>
</protein>
<feature type="compositionally biased region" description="Low complexity" evidence="6">
    <location>
        <begin position="8"/>
        <end position="24"/>
    </location>
</feature>
<keyword evidence="1" id="KW-0416">Keratin</keyword>
<dbReference type="PROSITE" id="PS00226">
    <property type="entry name" value="IF_ROD_1"/>
    <property type="match status" value="1"/>
</dbReference>
<dbReference type="AlphaFoldDB" id="A0A4W4FF27"/>
<dbReference type="GO" id="GO:0030280">
    <property type="term" value="F:structural constituent of skin epidermis"/>
    <property type="evidence" value="ECO:0007669"/>
    <property type="project" value="TreeGrafter"/>
</dbReference>